<gene>
    <name evidence="1" type="ORF">ERS132539_02288</name>
</gene>
<dbReference type="AlphaFoldDB" id="A0A0Z8R7S3"/>
<dbReference type="Proteomes" id="UP000069526">
    <property type="component" value="Unassembled WGS sequence"/>
</dbReference>
<sequence length="99" mass="11026">MKNDVLILGARPYDFTDENTGKQIAGVSLWVLPLTNEDPTNQVGLLPVKYSLTPEQFAVIAAESFPAVAEMHMQLNIATKRIKFDHFENIQPVDLEKAA</sequence>
<evidence type="ECO:0000313" key="1">
    <source>
        <dbReference type="EMBL" id="CYW77507.1"/>
    </source>
</evidence>
<reference evidence="1 2" key="1">
    <citation type="submission" date="2016-02" db="EMBL/GenBank/DDBJ databases">
        <authorList>
            <consortium name="Pathogen Informatics"/>
        </authorList>
    </citation>
    <scope>NUCLEOTIDE SEQUENCE [LARGE SCALE GENOMIC DNA]</scope>
    <source>
        <strain evidence="1 2">SS1013</strain>
    </source>
</reference>
<evidence type="ECO:0000313" key="2">
    <source>
        <dbReference type="Proteomes" id="UP000069526"/>
    </source>
</evidence>
<accession>A0A0Z8R7S3</accession>
<protein>
    <submittedName>
        <fullName evidence="1">Uncharacterized protein</fullName>
    </submittedName>
</protein>
<dbReference type="RefSeq" id="WP_044767015.1">
    <property type="nucleotide sequence ID" value="NZ_CEIH01000058.1"/>
</dbReference>
<proteinExistence type="predicted"/>
<name>A0A0Z8R7S3_STRSU</name>
<dbReference type="EMBL" id="FIJK01000092">
    <property type="protein sequence ID" value="CYW77507.1"/>
    <property type="molecule type" value="Genomic_DNA"/>
</dbReference>
<organism evidence="1 2">
    <name type="scientific">Streptococcus suis</name>
    <dbReference type="NCBI Taxonomy" id="1307"/>
    <lineage>
        <taxon>Bacteria</taxon>
        <taxon>Bacillati</taxon>
        <taxon>Bacillota</taxon>
        <taxon>Bacilli</taxon>
        <taxon>Lactobacillales</taxon>
        <taxon>Streptococcaceae</taxon>
        <taxon>Streptococcus</taxon>
    </lineage>
</organism>